<dbReference type="AlphaFoldDB" id="A0A1F7GVW4"/>
<dbReference type="InterPro" id="IPR029058">
    <property type="entry name" value="AB_hydrolase_fold"/>
</dbReference>
<comment type="caution">
    <text evidence="1">The sequence shown here is derived from an EMBL/GenBank/DDBJ whole genome shotgun (WGS) entry which is preliminary data.</text>
</comment>
<dbReference type="Pfam" id="PF08538">
    <property type="entry name" value="DUF1749"/>
    <property type="match status" value="1"/>
</dbReference>
<proteinExistence type="predicted"/>
<dbReference type="EMBL" id="MFZO01000051">
    <property type="protein sequence ID" value="OGK23149.1"/>
    <property type="molecule type" value="Genomic_DNA"/>
</dbReference>
<name>A0A1F7GVW4_9BACT</name>
<reference evidence="1 2" key="1">
    <citation type="journal article" date="2016" name="Nat. Commun.">
        <title>Thousands of microbial genomes shed light on interconnected biogeochemical processes in an aquifer system.</title>
        <authorList>
            <person name="Anantharaman K."/>
            <person name="Brown C.T."/>
            <person name="Hug L.A."/>
            <person name="Sharon I."/>
            <person name="Castelle C.J."/>
            <person name="Probst A.J."/>
            <person name="Thomas B.C."/>
            <person name="Singh A."/>
            <person name="Wilkins M.J."/>
            <person name="Karaoz U."/>
            <person name="Brodie E.L."/>
            <person name="Williams K.H."/>
            <person name="Hubbard S.S."/>
            <person name="Banfield J.F."/>
        </authorList>
    </citation>
    <scope>NUCLEOTIDE SEQUENCE [LARGE SCALE GENOMIC DNA]</scope>
</reference>
<dbReference type="SUPFAM" id="SSF53474">
    <property type="entry name" value="alpha/beta-Hydrolases"/>
    <property type="match status" value="1"/>
</dbReference>
<protein>
    <recommendedName>
        <fullName evidence="3">Peptidase S9 prolyl oligopeptidase catalytic domain-containing protein</fullName>
    </recommendedName>
</protein>
<dbReference type="InterPro" id="IPR013744">
    <property type="entry name" value="SidJ"/>
</dbReference>
<evidence type="ECO:0000313" key="2">
    <source>
        <dbReference type="Proteomes" id="UP000177913"/>
    </source>
</evidence>
<evidence type="ECO:0000313" key="1">
    <source>
        <dbReference type="EMBL" id="OGK23149.1"/>
    </source>
</evidence>
<organism evidence="1 2">
    <name type="scientific">Candidatus Roizmanbacteria bacterium RIFCSPHIGHO2_02_FULL_38_11</name>
    <dbReference type="NCBI Taxonomy" id="1802039"/>
    <lineage>
        <taxon>Bacteria</taxon>
        <taxon>Candidatus Roizmaniibacteriota</taxon>
    </lineage>
</organism>
<dbReference type="Proteomes" id="UP000177913">
    <property type="component" value="Unassembled WGS sequence"/>
</dbReference>
<sequence>MKQILELVSFRSSDNLILPGLLYEPAKKTEKVALYLHGNGSSSIFYDAVEMNIFARYLNYVGVSFFPFNNRGAHWIKKLNQIKDGEKERVPYGMTYELIKECILDIDGAIGFLKKLGYRTFYLIGASTGANKIVVYHYYRRTNPVSKYILLSGGDDTGLYYEFEFKKNRKKFFDVLKQCGKKIEQGKGRDLVPKHILKEPLISYQSFYDTINPDGDYNIFPFNEYMNNLKLAKKPLFREYKTIDKPTLVIYGEFDEYCYGDVPRCLDILKKECPNTNLFTFKIIKETDHGFKGKDKELATTIANWL</sequence>
<evidence type="ECO:0008006" key="3">
    <source>
        <dbReference type="Google" id="ProtNLM"/>
    </source>
</evidence>
<gene>
    <name evidence="1" type="ORF">A3C25_03845</name>
</gene>
<dbReference type="Gene3D" id="3.40.50.1820">
    <property type="entry name" value="alpha/beta hydrolase"/>
    <property type="match status" value="1"/>
</dbReference>
<accession>A0A1F7GVW4</accession>